<dbReference type="PANTHER" id="PTHR47074">
    <property type="entry name" value="BNAC02G40300D PROTEIN"/>
    <property type="match status" value="1"/>
</dbReference>
<dbReference type="PANTHER" id="PTHR47074:SF61">
    <property type="entry name" value="RNASE H TYPE-1 DOMAIN-CONTAINING PROTEIN"/>
    <property type="match status" value="1"/>
</dbReference>
<dbReference type="Pfam" id="PF13456">
    <property type="entry name" value="RVT_3"/>
    <property type="match status" value="1"/>
</dbReference>
<evidence type="ECO:0000313" key="4">
    <source>
        <dbReference type="Proteomes" id="UP001165190"/>
    </source>
</evidence>
<protein>
    <recommendedName>
        <fullName evidence="2">RNase H type-1 domain-containing protein</fullName>
    </recommendedName>
</protein>
<dbReference type="EMBL" id="BSYR01000048">
    <property type="protein sequence ID" value="GMJ07723.1"/>
    <property type="molecule type" value="Genomic_DNA"/>
</dbReference>
<sequence>MEFQQTNNVEPTEISMEIPKKPKWTPPPPGVIKINCDAAFDHVSRKASIAAVFRENSSSCLHGISAPCWAPSADVAESYAIKLGLLNAKKCAFSKVIIESDSKAVINRLNSGVPSDLVTSAIEESIKILAKEFESCCFSFVSRSCNQLADWLAKSAKSEQDQVIWDPSILPAHLLYS</sequence>
<dbReference type="InterPro" id="IPR002156">
    <property type="entry name" value="RNaseH_domain"/>
</dbReference>
<reference evidence="3" key="1">
    <citation type="submission" date="2023-05" db="EMBL/GenBank/DDBJ databases">
        <title>Genome and transcriptome analyses reveal genes involved in the formation of fine ridges on petal epidermal cells in Hibiscus trionum.</title>
        <authorList>
            <person name="Koshimizu S."/>
            <person name="Masuda S."/>
            <person name="Ishii T."/>
            <person name="Shirasu K."/>
            <person name="Hoshino A."/>
            <person name="Arita M."/>
        </authorList>
    </citation>
    <scope>NUCLEOTIDE SEQUENCE</scope>
    <source>
        <strain evidence="3">Hamamatsu line</strain>
    </source>
</reference>
<dbReference type="AlphaFoldDB" id="A0A9W7J7F8"/>
<dbReference type="OrthoDB" id="989172at2759"/>
<dbReference type="SUPFAM" id="SSF53098">
    <property type="entry name" value="Ribonuclease H-like"/>
    <property type="match status" value="1"/>
</dbReference>
<feature type="domain" description="RNase H type-1" evidence="2">
    <location>
        <begin position="35"/>
        <end position="156"/>
    </location>
</feature>
<dbReference type="Gene3D" id="3.30.420.10">
    <property type="entry name" value="Ribonuclease H-like superfamily/Ribonuclease H"/>
    <property type="match status" value="1"/>
</dbReference>
<evidence type="ECO:0000259" key="2">
    <source>
        <dbReference type="Pfam" id="PF13456"/>
    </source>
</evidence>
<dbReference type="GO" id="GO:0004523">
    <property type="term" value="F:RNA-DNA hybrid ribonuclease activity"/>
    <property type="evidence" value="ECO:0007669"/>
    <property type="project" value="InterPro"/>
</dbReference>
<comment type="caution">
    <text evidence="3">The sequence shown here is derived from an EMBL/GenBank/DDBJ whole genome shotgun (WGS) entry which is preliminary data.</text>
</comment>
<keyword evidence="4" id="KW-1185">Reference proteome</keyword>
<dbReference type="InterPro" id="IPR012337">
    <property type="entry name" value="RNaseH-like_sf"/>
</dbReference>
<evidence type="ECO:0000256" key="1">
    <source>
        <dbReference type="SAM" id="MobiDB-lite"/>
    </source>
</evidence>
<accession>A0A9W7J7F8</accession>
<dbReference type="InterPro" id="IPR036397">
    <property type="entry name" value="RNaseH_sf"/>
</dbReference>
<feature type="region of interest" description="Disordered" evidence="1">
    <location>
        <begin position="1"/>
        <end position="22"/>
    </location>
</feature>
<dbReference type="InterPro" id="IPR052929">
    <property type="entry name" value="RNase_H-like_EbsB-rel"/>
</dbReference>
<proteinExistence type="predicted"/>
<feature type="compositionally biased region" description="Polar residues" evidence="1">
    <location>
        <begin position="1"/>
        <end position="10"/>
    </location>
</feature>
<gene>
    <name evidence="3" type="ORF">HRI_004441500</name>
</gene>
<name>A0A9W7J7F8_HIBTR</name>
<organism evidence="3 4">
    <name type="scientific">Hibiscus trionum</name>
    <name type="common">Flower of an hour</name>
    <dbReference type="NCBI Taxonomy" id="183268"/>
    <lineage>
        <taxon>Eukaryota</taxon>
        <taxon>Viridiplantae</taxon>
        <taxon>Streptophyta</taxon>
        <taxon>Embryophyta</taxon>
        <taxon>Tracheophyta</taxon>
        <taxon>Spermatophyta</taxon>
        <taxon>Magnoliopsida</taxon>
        <taxon>eudicotyledons</taxon>
        <taxon>Gunneridae</taxon>
        <taxon>Pentapetalae</taxon>
        <taxon>rosids</taxon>
        <taxon>malvids</taxon>
        <taxon>Malvales</taxon>
        <taxon>Malvaceae</taxon>
        <taxon>Malvoideae</taxon>
        <taxon>Hibiscus</taxon>
    </lineage>
</organism>
<evidence type="ECO:0000313" key="3">
    <source>
        <dbReference type="EMBL" id="GMJ07723.1"/>
    </source>
</evidence>
<dbReference type="CDD" id="cd06222">
    <property type="entry name" value="RNase_H_like"/>
    <property type="match status" value="1"/>
</dbReference>
<dbReference type="GO" id="GO:0003676">
    <property type="term" value="F:nucleic acid binding"/>
    <property type="evidence" value="ECO:0007669"/>
    <property type="project" value="InterPro"/>
</dbReference>
<dbReference type="Proteomes" id="UP001165190">
    <property type="component" value="Unassembled WGS sequence"/>
</dbReference>
<dbReference type="InterPro" id="IPR044730">
    <property type="entry name" value="RNase_H-like_dom_plant"/>
</dbReference>